<keyword evidence="1" id="KW-1133">Transmembrane helix</keyword>
<organism evidence="2 3">
    <name type="scientific">Burkholderia pseudomallei</name>
    <name type="common">Pseudomonas pseudomallei</name>
    <dbReference type="NCBI Taxonomy" id="28450"/>
    <lineage>
        <taxon>Bacteria</taxon>
        <taxon>Pseudomonadati</taxon>
        <taxon>Pseudomonadota</taxon>
        <taxon>Betaproteobacteria</taxon>
        <taxon>Burkholderiales</taxon>
        <taxon>Burkholderiaceae</taxon>
        <taxon>Burkholderia</taxon>
        <taxon>pseudomallei group</taxon>
    </lineage>
</organism>
<evidence type="ECO:0000313" key="3">
    <source>
        <dbReference type="Proteomes" id="UP000030475"/>
    </source>
</evidence>
<comment type="caution">
    <text evidence="2">The sequence shown here is derived from an EMBL/GenBank/DDBJ whole genome shotgun (WGS) entry which is preliminary data.</text>
</comment>
<dbReference type="AlphaFoldDB" id="A0AA40JD45"/>
<protein>
    <submittedName>
        <fullName evidence="2">Membrane protein</fullName>
    </submittedName>
</protein>
<feature type="transmembrane region" description="Helical" evidence="1">
    <location>
        <begin position="38"/>
        <end position="59"/>
    </location>
</feature>
<name>A0AA40JD45_BURPE</name>
<accession>A0AA40JD45</accession>
<proteinExistence type="predicted"/>
<sequence length="199" mass="21436">MMRVMVGVDVERLPMFRARPTPCDAPRRREPRMRGSRGVALPGVLAVTASLIVMSFAWFEIAKTEVRRMTSVASRSIAFRAADAALEACVIALESGAAPHPSAGDGTTSTREPGGWREPGAFAGIGAFRPYAGWPGAAQAPSCLIEAWRLPARPDVRAFLVTARGVGASNDTAEWLQLQVALDGGRVERRWRRVVGRPA</sequence>
<evidence type="ECO:0000256" key="1">
    <source>
        <dbReference type="SAM" id="Phobius"/>
    </source>
</evidence>
<reference evidence="2 3" key="1">
    <citation type="submission" date="2014-08" db="EMBL/GenBank/DDBJ databases">
        <authorList>
            <person name="Bunnell A."/>
            <person name="Chain P.S."/>
            <person name="Chertkov O."/>
            <person name="Currie B.J."/>
            <person name="Daligault H.E."/>
            <person name="Davenport K.W."/>
            <person name="Davis C."/>
            <person name="Gleasner C.D."/>
            <person name="Johnson S.L."/>
            <person name="Kaestli M."/>
            <person name="Koren S."/>
            <person name="Kunde Y.A."/>
            <person name="Mayo M."/>
            <person name="McMurry K.K."/>
            <person name="Price E.P."/>
            <person name="Reitenga K.G."/>
            <person name="Robison R."/>
            <person name="Rosovitz M.J."/>
            <person name="Sarovich D.S."/>
            <person name="Teshima H."/>
        </authorList>
    </citation>
    <scope>NUCLEOTIDE SEQUENCE [LARGE SCALE GENOMIC DNA]</scope>
    <source>
        <strain evidence="2 3">MSHR44</strain>
    </source>
</reference>
<keyword evidence="1" id="KW-0472">Membrane</keyword>
<evidence type="ECO:0000313" key="2">
    <source>
        <dbReference type="EMBL" id="KGX08140.1"/>
    </source>
</evidence>
<gene>
    <name evidence="2" type="ORF">Y036_2722</name>
</gene>
<dbReference type="EMBL" id="JQIM01000010">
    <property type="protein sequence ID" value="KGX08140.1"/>
    <property type="molecule type" value="Genomic_DNA"/>
</dbReference>
<dbReference type="Proteomes" id="UP000030475">
    <property type="component" value="Unassembled WGS sequence"/>
</dbReference>
<keyword evidence="1" id="KW-0812">Transmembrane</keyword>